<dbReference type="EMBL" id="ADGH01000003">
    <property type="protein sequence ID" value="EHG25883.1"/>
    <property type="molecule type" value="Genomic_DNA"/>
</dbReference>
<dbReference type="InterPro" id="IPR050210">
    <property type="entry name" value="tRNA_Adenine-N(6)_MTase"/>
</dbReference>
<dbReference type="SUPFAM" id="SSF53335">
    <property type="entry name" value="S-adenosyl-L-methionine-dependent methyltransferases"/>
    <property type="match status" value="1"/>
</dbReference>
<dbReference type="Proteomes" id="UP000003175">
    <property type="component" value="Unassembled WGS sequence"/>
</dbReference>
<dbReference type="InterPro" id="IPR002052">
    <property type="entry name" value="DNA_methylase_N6_adenine_CS"/>
</dbReference>
<protein>
    <recommendedName>
        <fullName evidence="1">Methyltransferase small domain-containing protein</fullName>
    </recommendedName>
</protein>
<keyword evidence="3" id="KW-1185">Reference proteome</keyword>
<organism evidence="2 3">
    <name type="scientific">Selenomonas noxia F0398</name>
    <dbReference type="NCBI Taxonomy" id="702437"/>
    <lineage>
        <taxon>Bacteria</taxon>
        <taxon>Bacillati</taxon>
        <taxon>Bacillota</taxon>
        <taxon>Negativicutes</taxon>
        <taxon>Selenomonadales</taxon>
        <taxon>Selenomonadaceae</taxon>
        <taxon>Selenomonas</taxon>
    </lineage>
</organism>
<sequence>MSDAEALRPNERIDDLCTGGRRIIQRTDEFCFSMDAVLLAHFPRLTGREHILDLGAGTGVIPLLAADGAAQITAVELNPVQAALAARNVQLNSLSEKITVREGDYRDPSALFACAAFDLVFANPPYRPAASGAVSMGDGRAAARHEITATLADTVRAAAYALRHGGRLAMVHLPERLGELVLALTAEELAVKRLRMVQPRADKAPNLLLLEAVKGAALAGMRHEPALIVRDAEGNYTAEIREIYGGSI</sequence>
<feature type="domain" description="Methyltransferase small" evidence="1">
    <location>
        <begin position="36"/>
        <end position="172"/>
    </location>
</feature>
<dbReference type="InterPro" id="IPR029063">
    <property type="entry name" value="SAM-dependent_MTases_sf"/>
</dbReference>
<gene>
    <name evidence="2" type="ORF">HMPREF9432_00384</name>
</gene>
<name>A0ABP2MSH9_9FIRM</name>
<comment type="caution">
    <text evidence="2">The sequence shown here is derived from an EMBL/GenBank/DDBJ whole genome shotgun (WGS) entry which is preliminary data.</text>
</comment>
<dbReference type="PANTHER" id="PTHR47739:SF1">
    <property type="entry name" value="TRNA1(VAL) (ADENINE(37)-N6)-METHYLTRANSFERASE"/>
    <property type="match status" value="1"/>
</dbReference>
<dbReference type="Pfam" id="PF05175">
    <property type="entry name" value="MTS"/>
    <property type="match status" value="1"/>
</dbReference>
<dbReference type="PANTHER" id="PTHR47739">
    <property type="entry name" value="TRNA1(VAL) (ADENINE(37)-N6)-METHYLTRANSFERASE"/>
    <property type="match status" value="1"/>
</dbReference>
<accession>A0ABP2MSH9</accession>
<evidence type="ECO:0000313" key="3">
    <source>
        <dbReference type="Proteomes" id="UP000003175"/>
    </source>
</evidence>
<proteinExistence type="predicted"/>
<evidence type="ECO:0000259" key="1">
    <source>
        <dbReference type="Pfam" id="PF05175"/>
    </source>
</evidence>
<dbReference type="Gene3D" id="3.40.50.150">
    <property type="entry name" value="Vaccinia Virus protein VP39"/>
    <property type="match status" value="1"/>
</dbReference>
<dbReference type="InterPro" id="IPR007848">
    <property type="entry name" value="Small_mtfrase_dom"/>
</dbReference>
<dbReference type="RefSeq" id="WP_006695871.1">
    <property type="nucleotide sequence ID" value="NZ_JH376857.1"/>
</dbReference>
<dbReference type="PROSITE" id="PS00092">
    <property type="entry name" value="N6_MTASE"/>
    <property type="match status" value="1"/>
</dbReference>
<evidence type="ECO:0000313" key="2">
    <source>
        <dbReference type="EMBL" id="EHG25883.1"/>
    </source>
</evidence>
<reference evidence="2 3" key="1">
    <citation type="submission" date="2011-08" db="EMBL/GenBank/DDBJ databases">
        <title>The Genome Sequence of Selenomonas noxia F0398.</title>
        <authorList>
            <consortium name="The Broad Institute Genome Sequencing Platform"/>
            <person name="Earl A."/>
            <person name="Ward D."/>
            <person name="Feldgarden M."/>
            <person name="Gevers D."/>
            <person name="Izard J."/>
            <person name="Ganesan A."/>
            <person name="Blanton J.M."/>
            <person name="Baranova O.V."/>
            <person name="Tanner A.C."/>
            <person name="Dewhirst F.E."/>
            <person name="Young S.K."/>
            <person name="Zeng Q."/>
            <person name="Gargeya S."/>
            <person name="Fitzgerald M."/>
            <person name="Haas B."/>
            <person name="Abouelleil A."/>
            <person name="Alvarado L."/>
            <person name="Arachchi H.M."/>
            <person name="Berlin A."/>
            <person name="Brown A."/>
            <person name="Chapman S.B."/>
            <person name="Chen Z."/>
            <person name="Dunbar C."/>
            <person name="Freedman E."/>
            <person name="Gearin G."/>
            <person name="Gellesch M."/>
            <person name="Goldberg J."/>
            <person name="Griggs A."/>
            <person name="Gujja S."/>
            <person name="Heiman D."/>
            <person name="Howarth C."/>
            <person name="Larson L."/>
            <person name="Lui A."/>
            <person name="MacDonald P.J.P."/>
            <person name="Montmayeur A."/>
            <person name="Murphy C."/>
            <person name="Neiman D."/>
            <person name="Pearson M."/>
            <person name="Priest M."/>
            <person name="Roberts A."/>
            <person name="Saif S."/>
            <person name="Shea T."/>
            <person name="Shenoy N."/>
            <person name="Sisk P."/>
            <person name="Stolte C."/>
            <person name="Sykes S."/>
            <person name="Wortman J."/>
            <person name="Nusbaum C."/>
            <person name="Birren B."/>
        </authorList>
    </citation>
    <scope>NUCLEOTIDE SEQUENCE [LARGE SCALE GENOMIC DNA]</scope>
    <source>
        <strain evidence="2 3">F0398</strain>
    </source>
</reference>
<dbReference type="CDD" id="cd02440">
    <property type="entry name" value="AdoMet_MTases"/>
    <property type="match status" value="1"/>
</dbReference>